<dbReference type="InterPro" id="IPR001451">
    <property type="entry name" value="Hexapep"/>
</dbReference>
<keyword evidence="6 7" id="KW-0012">Acyltransferase</keyword>
<sequence>MQLQHILTFLHEKGVDFEFIGDESIEISQVSSLDKALSNEVSFLTDKKYEHFLETTQAGVVILSKKMLGFTSNTQILVDNPYYVYALVAQCLNPTKNVLESKHPSAVINSSVKVSDSVFISENVVVQADCVVGNGTLLSAGVVLEENVQIGKNCKIGSNVTICHDCIIGNNVIIEAGAVIGGDGFGWANNQGQWVKIPQVGKVIIGNDVSIGNNVTIDRGAIEDTIIEDNCIIDNQVHIAHNVKIGSGSAIAGQVGFAGSTSLGKNCTVAGQAGFAGHINITDNVHFLAKTGVTHSITEAGTYAGFPAVKASDWQKNSVRIRQLDKLSKQVKLLQKQIDSLIN</sequence>
<dbReference type="NCBIfam" id="NF002060">
    <property type="entry name" value="PRK00892.1"/>
    <property type="match status" value="1"/>
</dbReference>
<evidence type="ECO:0000256" key="4">
    <source>
        <dbReference type="ARBA" id="ARBA00022737"/>
    </source>
</evidence>
<evidence type="ECO:0000256" key="7">
    <source>
        <dbReference type="HAMAP-Rule" id="MF_00523"/>
    </source>
</evidence>
<dbReference type="Pfam" id="PF04613">
    <property type="entry name" value="LpxD"/>
    <property type="match status" value="1"/>
</dbReference>
<dbReference type="CDD" id="cd03352">
    <property type="entry name" value="LbH_LpxD"/>
    <property type="match status" value="1"/>
</dbReference>
<dbReference type="InterPro" id="IPR007691">
    <property type="entry name" value="LpxD"/>
</dbReference>
<dbReference type="RefSeq" id="WP_275593825.1">
    <property type="nucleotide sequence ID" value="NZ_CP102381.1"/>
</dbReference>
<dbReference type="SUPFAM" id="SSF51161">
    <property type="entry name" value="Trimeric LpxA-like enzymes"/>
    <property type="match status" value="1"/>
</dbReference>
<dbReference type="EMBL" id="CP102381">
    <property type="protein sequence ID" value="WEJ61567.1"/>
    <property type="molecule type" value="Genomic_DNA"/>
</dbReference>
<comment type="subunit">
    <text evidence="7">Homotrimer.</text>
</comment>
<dbReference type="Gene3D" id="1.20.5.170">
    <property type="match status" value="1"/>
</dbReference>
<dbReference type="InterPro" id="IPR011004">
    <property type="entry name" value="Trimer_LpxA-like_sf"/>
</dbReference>
<comment type="catalytic activity">
    <reaction evidence="7">
        <text>a UDP-3-O-[(3R)-3-hydroxyacyl]-alpha-D-glucosamine + a (3R)-hydroxyacyl-[ACP] = a UDP-2-N,3-O-bis[(3R)-3-hydroxyacyl]-alpha-D-glucosamine + holo-[ACP] + H(+)</text>
        <dbReference type="Rhea" id="RHEA:53836"/>
        <dbReference type="Rhea" id="RHEA-COMP:9685"/>
        <dbReference type="Rhea" id="RHEA-COMP:9945"/>
        <dbReference type="ChEBI" id="CHEBI:15378"/>
        <dbReference type="ChEBI" id="CHEBI:64479"/>
        <dbReference type="ChEBI" id="CHEBI:78827"/>
        <dbReference type="ChEBI" id="CHEBI:137740"/>
        <dbReference type="ChEBI" id="CHEBI:137748"/>
        <dbReference type="EC" id="2.3.1.191"/>
    </reaction>
</comment>
<evidence type="ECO:0000256" key="6">
    <source>
        <dbReference type="ARBA" id="ARBA00023315"/>
    </source>
</evidence>
<evidence type="ECO:0000256" key="2">
    <source>
        <dbReference type="ARBA" id="ARBA00022556"/>
    </source>
</evidence>
<dbReference type="GO" id="GO:0103118">
    <property type="term" value="F:UDP-3-O-[(3R)-3-hydroxyacyl]-glucosamine N-acyltransferase activity"/>
    <property type="evidence" value="ECO:0007669"/>
    <property type="project" value="UniProtKB-EC"/>
</dbReference>
<keyword evidence="4 7" id="KW-0677">Repeat</keyword>
<name>A0ABY8C9S5_9GAMM</name>
<evidence type="ECO:0000256" key="3">
    <source>
        <dbReference type="ARBA" id="ARBA00022679"/>
    </source>
</evidence>
<keyword evidence="1 7" id="KW-0444">Lipid biosynthesis</keyword>
<dbReference type="PANTHER" id="PTHR43378">
    <property type="entry name" value="UDP-3-O-ACYLGLUCOSAMINE N-ACYLTRANSFERASE"/>
    <property type="match status" value="1"/>
</dbReference>
<gene>
    <name evidence="7 9" type="primary">lpxD</name>
    <name evidence="9" type="ORF">NR989_06005</name>
</gene>
<dbReference type="EC" id="2.3.1.191" evidence="7"/>
<evidence type="ECO:0000256" key="1">
    <source>
        <dbReference type="ARBA" id="ARBA00022516"/>
    </source>
</evidence>
<evidence type="ECO:0000259" key="8">
    <source>
        <dbReference type="Pfam" id="PF04613"/>
    </source>
</evidence>
<dbReference type="Gene3D" id="2.160.10.10">
    <property type="entry name" value="Hexapeptide repeat proteins"/>
    <property type="match status" value="1"/>
</dbReference>
<evidence type="ECO:0000313" key="9">
    <source>
        <dbReference type="EMBL" id="WEJ61567.1"/>
    </source>
</evidence>
<comment type="pathway">
    <text evidence="7">Bacterial outer membrane biogenesis; LPS lipid A biosynthesis.</text>
</comment>
<reference evidence="9 10" key="1">
    <citation type="submission" date="2022-06" db="EMBL/GenBank/DDBJ databases">
        <title>Thiomicrohabdus sp. nov, an obligately chemolithoautotrophic, sulfur-oxidizing bacterium isolated from beach of Guanyin Mountain. Amoy.</title>
        <authorList>
            <person name="Zhu H."/>
        </authorList>
    </citation>
    <scope>NUCLEOTIDE SEQUENCE [LARGE SCALE GENOMIC DNA]</scope>
    <source>
        <strain evidence="9 10">XGS-01</strain>
    </source>
</reference>
<dbReference type="Proteomes" id="UP001222275">
    <property type="component" value="Chromosome"/>
</dbReference>
<evidence type="ECO:0000256" key="5">
    <source>
        <dbReference type="ARBA" id="ARBA00023098"/>
    </source>
</evidence>
<dbReference type="Pfam" id="PF00132">
    <property type="entry name" value="Hexapep"/>
    <property type="match status" value="2"/>
</dbReference>
<keyword evidence="10" id="KW-1185">Reference proteome</keyword>
<protein>
    <recommendedName>
        <fullName evidence="7">UDP-3-O-acylglucosamine N-acyltransferase</fullName>
        <ecNumber evidence="7">2.3.1.191</ecNumber>
    </recommendedName>
</protein>
<dbReference type="NCBIfam" id="TIGR01853">
    <property type="entry name" value="lipid_A_lpxD"/>
    <property type="match status" value="1"/>
</dbReference>
<evidence type="ECO:0000313" key="10">
    <source>
        <dbReference type="Proteomes" id="UP001222275"/>
    </source>
</evidence>
<keyword evidence="5 7" id="KW-0443">Lipid metabolism</keyword>
<keyword evidence="3 7" id="KW-0808">Transferase</keyword>
<dbReference type="PANTHER" id="PTHR43378:SF2">
    <property type="entry name" value="UDP-3-O-ACYLGLUCOSAMINE N-ACYLTRANSFERASE 1, MITOCHONDRIAL-RELATED"/>
    <property type="match status" value="1"/>
</dbReference>
<dbReference type="Gene3D" id="3.40.1390.10">
    <property type="entry name" value="MurE/MurF, N-terminal domain"/>
    <property type="match status" value="1"/>
</dbReference>
<comment type="similarity">
    <text evidence="7">Belongs to the transferase hexapeptide repeat family. LpxD subfamily.</text>
</comment>
<feature type="active site" description="Proton acceptor" evidence="7">
    <location>
        <position position="241"/>
    </location>
</feature>
<dbReference type="HAMAP" id="MF_00523">
    <property type="entry name" value="LpxD"/>
    <property type="match status" value="1"/>
</dbReference>
<accession>A0ABY8C9S5</accession>
<keyword evidence="2 7" id="KW-0441">Lipid A biosynthesis</keyword>
<dbReference type="InterPro" id="IPR020573">
    <property type="entry name" value="UDP_GlcNAc_AcTrfase_non-rep"/>
</dbReference>
<proteinExistence type="inferred from homology"/>
<feature type="domain" description="UDP-3-O-[3-hydroxymyristoyl] glucosamine N-acyltransferase non-repeat region" evidence="8">
    <location>
        <begin position="25"/>
        <end position="90"/>
    </location>
</feature>
<comment type="function">
    <text evidence="7">Catalyzes the N-acylation of UDP-3-O-acylglucosamine using 3-hydroxyacyl-ACP as the acyl donor. Is involved in the biosynthesis of lipid A, a phosphorylated glycolipid that anchors the lipopolysaccharide to the outer membrane of the cell.</text>
</comment>
<organism evidence="9 10">
    <name type="scientific">Thiomicrorhabdus lithotrophica</name>
    <dbReference type="NCBI Taxonomy" id="2949997"/>
    <lineage>
        <taxon>Bacteria</taxon>
        <taxon>Pseudomonadati</taxon>
        <taxon>Pseudomonadota</taxon>
        <taxon>Gammaproteobacteria</taxon>
        <taxon>Thiotrichales</taxon>
        <taxon>Piscirickettsiaceae</taxon>
        <taxon>Thiomicrorhabdus</taxon>
    </lineage>
</organism>